<evidence type="ECO:0000313" key="3">
    <source>
        <dbReference type="Proteomes" id="UP000250321"/>
    </source>
</evidence>
<comment type="caution">
    <text evidence="2">The sequence shown here is derived from an EMBL/GenBank/DDBJ whole genome shotgun (WGS) entry which is preliminary data.</text>
</comment>
<feature type="region of interest" description="Disordered" evidence="1">
    <location>
        <begin position="1"/>
        <end position="32"/>
    </location>
</feature>
<accession>A0A314UZJ5</accession>
<organism evidence="2 3">
    <name type="scientific">Prunus yedoensis var. nudiflora</name>
    <dbReference type="NCBI Taxonomy" id="2094558"/>
    <lineage>
        <taxon>Eukaryota</taxon>
        <taxon>Viridiplantae</taxon>
        <taxon>Streptophyta</taxon>
        <taxon>Embryophyta</taxon>
        <taxon>Tracheophyta</taxon>
        <taxon>Spermatophyta</taxon>
        <taxon>Magnoliopsida</taxon>
        <taxon>eudicotyledons</taxon>
        <taxon>Gunneridae</taxon>
        <taxon>Pentapetalae</taxon>
        <taxon>rosids</taxon>
        <taxon>fabids</taxon>
        <taxon>Rosales</taxon>
        <taxon>Rosaceae</taxon>
        <taxon>Amygdaloideae</taxon>
        <taxon>Amygdaleae</taxon>
        <taxon>Prunus</taxon>
    </lineage>
</organism>
<dbReference type="EMBL" id="PJQY01002748">
    <property type="protein sequence ID" value="PQM42910.1"/>
    <property type="molecule type" value="Genomic_DNA"/>
</dbReference>
<sequence length="106" mass="11792">MGPISADSLPGRLRPRGRESLAPGPDDRAGRVQAVGGGALRRSCSGERQEGVDVARSDWGGWDCWVWGRDEVREGVDWDGDWGLRAWRCDFDFSEFVWVGGENGRR</sequence>
<keyword evidence="3" id="KW-1185">Reference proteome</keyword>
<reference evidence="2 3" key="1">
    <citation type="submission" date="2018-02" db="EMBL/GenBank/DDBJ databases">
        <title>Draft genome of wild Prunus yedoensis var. nudiflora.</title>
        <authorList>
            <person name="Baek S."/>
            <person name="Kim J.-H."/>
            <person name="Choi K."/>
            <person name="Kim G.-B."/>
            <person name="Cho A."/>
            <person name="Jang H."/>
            <person name="Shin C.-H."/>
            <person name="Yu H.-J."/>
            <person name="Mun J.-H."/>
        </authorList>
    </citation>
    <scope>NUCLEOTIDE SEQUENCE [LARGE SCALE GENOMIC DNA]</scope>
    <source>
        <strain evidence="3">cv. Jeju island</strain>
        <tissue evidence="2">Leaf</tissue>
    </source>
</reference>
<evidence type="ECO:0000256" key="1">
    <source>
        <dbReference type="SAM" id="MobiDB-lite"/>
    </source>
</evidence>
<name>A0A314UZJ5_PRUYE</name>
<protein>
    <submittedName>
        <fullName evidence="2">Uncharacterized protein</fullName>
    </submittedName>
</protein>
<dbReference type="AlphaFoldDB" id="A0A314UZJ5"/>
<gene>
    <name evidence="2" type="ORF">Pyn_31816</name>
</gene>
<proteinExistence type="predicted"/>
<evidence type="ECO:0000313" key="2">
    <source>
        <dbReference type="EMBL" id="PQM42910.1"/>
    </source>
</evidence>
<dbReference type="Proteomes" id="UP000250321">
    <property type="component" value="Unassembled WGS sequence"/>
</dbReference>